<dbReference type="AlphaFoldDB" id="A0A7J7RIY5"/>
<protein>
    <submittedName>
        <fullName evidence="1">Uncharacterized protein</fullName>
    </submittedName>
</protein>
<organism evidence="1 2">
    <name type="scientific">Rhinolophus ferrumequinum</name>
    <name type="common">Greater horseshoe bat</name>
    <dbReference type="NCBI Taxonomy" id="59479"/>
    <lineage>
        <taxon>Eukaryota</taxon>
        <taxon>Metazoa</taxon>
        <taxon>Chordata</taxon>
        <taxon>Craniata</taxon>
        <taxon>Vertebrata</taxon>
        <taxon>Euteleostomi</taxon>
        <taxon>Mammalia</taxon>
        <taxon>Eutheria</taxon>
        <taxon>Laurasiatheria</taxon>
        <taxon>Chiroptera</taxon>
        <taxon>Yinpterochiroptera</taxon>
        <taxon>Rhinolophoidea</taxon>
        <taxon>Rhinolophidae</taxon>
        <taxon>Rhinolophinae</taxon>
        <taxon>Rhinolophus</taxon>
    </lineage>
</organism>
<comment type="caution">
    <text evidence="1">The sequence shown here is derived from an EMBL/GenBank/DDBJ whole genome shotgun (WGS) entry which is preliminary data.</text>
</comment>
<dbReference type="EMBL" id="JACAGC010000026">
    <property type="protein sequence ID" value="KAF6276121.1"/>
    <property type="molecule type" value="Genomic_DNA"/>
</dbReference>
<dbReference type="Proteomes" id="UP000585614">
    <property type="component" value="Unassembled WGS sequence"/>
</dbReference>
<gene>
    <name evidence="1" type="ORF">mRhiFer1_009466</name>
</gene>
<sequence length="170" mass="17872">MLSSSTLSVTPGQEQGPLAMQSLQSLHPPASCSLDTSWSCCSGSWISMAIREPSSITAFLSAGEPPLAPSDAGGLTPEQTSGCCRRCALLWDTALGFTYWLLCTVHTSSPTCVSPFPGLHGSSGTFTTCGLHPFRGPKELAWWSHPCPSVPKSMTYPSSKGTPAPCLLSH</sequence>
<evidence type="ECO:0000313" key="1">
    <source>
        <dbReference type="EMBL" id="KAF6276121.1"/>
    </source>
</evidence>
<evidence type="ECO:0000313" key="2">
    <source>
        <dbReference type="Proteomes" id="UP000585614"/>
    </source>
</evidence>
<name>A0A7J7RIY5_RHIFE</name>
<proteinExistence type="predicted"/>
<reference evidence="1 2" key="1">
    <citation type="journal article" date="2020" name="Nature">
        <title>Six reference-quality genomes reveal evolution of bat adaptations.</title>
        <authorList>
            <person name="Jebb D."/>
            <person name="Huang Z."/>
            <person name="Pippel M."/>
            <person name="Hughes G.M."/>
            <person name="Lavrichenko K."/>
            <person name="Devanna P."/>
            <person name="Winkler S."/>
            <person name="Jermiin L.S."/>
            <person name="Skirmuntt E.C."/>
            <person name="Katzourakis A."/>
            <person name="Burkitt-Gray L."/>
            <person name="Ray D.A."/>
            <person name="Sullivan K.A.M."/>
            <person name="Roscito J.G."/>
            <person name="Kirilenko B.M."/>
            <person name="Davalos L.M."/>
            <person name="Corthals A.P."/>
            <person name="Power M.L."/>
            <person name="Jones G."/>
            <person name="Ransome R.D."/>
            <person name="Dechmann D.K.N."/>
            <person name="Locatelli A.G."/>
            <person name="Puechmaille S.J."/>
            <person name="Fedrigo O."/>
            <person name="Jarvis E.D."/>
            <person name="Hiller M."/>
            <person name="Vernes S.C."/>
            <person name="Myers E.W."/>
            <person name="Teeling E.C."/>
        </authorList>
    </citation>
    <scope>NUCLEOTIDE SEQUENCE [LARGE SCALE GENOMIC DNA]</scope>
    <source>
        <strain evidence="1">MRhiFer1</strain>
        <tissue evidence="1">Lung</tissue>
    </source>
</reference>
<accession>A0A7J7RIY5</accession>